<dbReference type="PANTHER" id="PTHR37984">
    <property type="entry name" value="PROTEIN CBG26694"/>
    <property type="match status" value="1"/>
</dbReference>
<evidence type="ECO:0000313" key="3">
    <source>
        <dbReference type="EMBL" id="GEU45501.1"/>
    </source>
</evidence>
<dbReference type="InterPro" id="IPR043128">
    <property type="entry name" value="Rev_trsase/Diguanyl_cyclase"/>
</dbReference>
<feature type="domain" description="Integrase zinc-binding" evidence="2">
    <location>
        <begin position="307"/>
        <end position="346"/>
    </location>
</feature>
<name>A0A6L2K7W3_TANCI</name>
<evidence type="ECO:0000259" key="2">
    <source>
        <dbReference type="Pfam" id="PF17921"/>
    </source>
</evidence>
<dbReference type="InterPro" id="IPR050951">
    <property type="entry name" value="Retrovirus_Pol_polyprotein"/>
</dbReference>
<keyword evidence="3" id="KW-0548">Nucleotidyltransferase</keyword>
<dbReference type="Pfam" id="PF17921">
    <property type="entry name" value="Integrase_H2C2"/>
    <property type="match status" value="1"/>
</dbReference>
<dbReference type="InterPro" id="IPR041588">
    <property type="entry name" value="Integrase_H2C2"/>
</dbReference>
<reference evidence="3" key="1">
    <citation type="journal article" date="2019" name="Sci. Rep.">
        <title>Draft genome of Tanacetum cinerariifolium, the natural source of mosquito coil.</title>
        <authorList>
            <person name="Yamashiro T."/>
            <person name="Shiraishi A."/>
            <person name="Satake H."/>
            <person name="Nakayama K."/>
        </authorList>
    </citation>
    <scope>NUCLEOTIDE SEQUENCE</scope>
</reference>
<dbReference type="Gene3D" id="3.30.70.270">
    <property type="match status" value="1"/>
</dbReference>
<dbReference type="AlphaFoldDB" id="A0A6L2K7W3"/>
<evidence type="ECO:0000259" key="1">
    <source>
        <dbReference type="Pfam" id="PF00078"/>
    </source>
</evidence>
<dbReference type="Gene3D" id="1.10.340.70">
    <property type="match status" value="1"/>
</dbReference>
<accession>A0A6L2K7W3</accession>
<keyword evidence="3" id="KW-0695">RNA-directed DNA polymerase</keyword>
<dbReference type="InterPro" id="IPR043502">
    <property type="entry name" value="DNA/RNA_pol_sf"/>
</dbReference>
<dbReference type="Pfam" id="PF14223">
    <property type="entry name" value="Retrotran_gag_2"/>
    <property type="match status" value="1"/>
</dbReference>
<dbReference type="GO" id="GO:0003964">
    <property type="term" value="F:RNA-directed DNA polymerase activity"/>
    <property type="evidence" value="ECO:0007669"/>
    <property type="project" value="UniProtKB-KW"/>
</dbReference>
<gene>
    <name evidence="3" type="ORF">Tci_017479</name>
</gene>
<dbReference type="InterPro" id="IPR000477">
    <property type="entry name" value="RT_dom"/>
</dbReference>
<dbReference type="SUPFAM" id="SSF56672">
    <property type="entry name" value="DNA/RNA polymerases"/>
    <property type="match status" value="1"/>
</dbReference>
<keyword evidence="3" id="KW-0808">Transferase</keyword>
<feature type="domain" description="Reverse transcriptase" evidence="1">
    <location>
        <begin position="211"/>
        <end position="265"/>
    </location>
</feature>
<dbReference type="EMBL" id="BKCJ010001993">
    <property type="protein sequence ID" value="GEU45501.1"/>
    <property type="molecule type" value="Genomic_DNA"/>
</dbReference>
<dbReference type="PANTHER" id="PTHR37984:SF5">
    <property type="entry name" value="PROTEIN NYNRIN-LIKE"/>
    <property type="match status" value="1"/>
</dbReference>
<protein>
    <submittedName>
        <fullName evidence="3">Putative reverse transcriptase domain-containing protein</fullName>
    </submittedName>
</protein>
<dbReference type="Pfam" id="PF00078">
    <property type="entry name" value="RVT_1"/>
    <property type="match status" value="1"/>
</dbReference>
<proteinExistence type="predicted"/>
<comment type="caution">
    <text evidence="3">The sequence shown here is derived from an EMBL/GenBank/DDBJ whole genome shotgun (WGS) entry which is preliminary data.</text>
</comment>
<sequence length="439" mass="50013">MIPKEESIDNAFARFNTTSTSLKALDDGFSSKNYVRKFLRTLHPKWTTKVTTIEESKDLTSLSFDELIGNLIVYEAKKESSDKDSSTSDSEDEEYAMAMTRTTKAKENASNVEIQIISLENNQNYQDNIIKEPTSEDHGVIATKKKEKRLRMKNVLWLKHLMSDEEKGEKTKDAKCLMAKASDERWEESIRENAFGLRGHRDHLSACLAHKFDIVYIDDILIYSKSKEDHKVYLKLVLELLNKEKMYAKFSKCEFWLQEVQSIRYVVNDNDIHVDPSKTEAMKNWKAPKSPSEIRSFLRLVGGVKTLIMDETYAMRYFIHPGANKMYHDLRDMYWWSGMKRDIATYKCLADASMHVPLEEIKVDKTLCFVKEPVEIMDHEVKSVGGVVGVGVDIGVGGGGGDGWVGGGGVSYPNPLVTPLYSLANAYVVFSRMKVSYQN</sequence>
<organism evidence="3">
    <name type="scientific">Tanacetum cinerariifolium</name>
    <name type="common">Dalmatian daisy</name>
    <name type="synonym">Chrysanthemum cinerariifolium</name>
    <dbReference type="NCBI Taxonomy" id="118510"/>
    <lineage>
        <taxon>Eukaryota</taxon>
        <taxon>Viridiplantae</taxon>
        <taxon>Streptophyta</taxon>
        <taxon>Embryophyta</taxon>
        <taxon>Tracheophyta</taxon>
        <taxon>Spermatophyta</taxon>
        <taxon>Magnoliopsida</taxon>
        <taxon>eudicotyledons</taxon>
        <taxon>Gunneridae</taxon>
        <taxon>Pentapetalae</taxon>
        <taxon>asterids</taxon>
        <taxon>campanulids</taxon>
        <taxon>Asterales</taxon>
        <taxon>Asteraceae</taxon>
        <taxon>Asteroideae</taxon>
        <taxon>Anthemideae</taxon>
        <taxon>Anthemidinae</taxon>
        <taxon>Tanacetum</taxon>
    </lineage>
</organism>